<name>A0AB36J673_9BACL</name>
<proteinExistence type="predicted"/>
<dbReference type="EMBL" id="MPTO01000050">
    <property type="protein sequence ID" value="OME10257.1"/>
    <property type="molecule type" value="Genomic_DNA"/>
</dbReference>
<dbReference type="Proteomes" id="UP000187323">
    <property type="component" value="Unassembled WGS sequence"/>
</dbReference>
<evidence type="ECO:0000313" key="2">
    <source>
        <dbReference type="Proteomes" id="UP000187323"/>
    </source>
</evidence>
<sequence>MEIIQQVIEMRTAKIFDGILENEGGYRYKEFMDSIQSLTSVPSEIILNLEDIFLSHTREVIDICYELGLKEGVQLSKNRKGLEIDLFKTNNKSGSERKNLA</sequence>
<dbReference type="AlphaFoldDB" id="A0AB36J673"/>
<accession>A0AB36J673</accession>
<evidence type="ECO:0000313" key="1">
    <source>
        <dbReference type="EMBL" id="OME10257.1"/>
    </source>
</evidence>
<dbReference type="RefSeq" id="WP_076138894.1">
    <property type="nucleotide sequence ID" value="NZ_MKQM01000081.1"/>
</dbReference>
<gene>
    <name evidence="1" type="ORF">BSK47_31030</name>
</gene>
<reference evidence="1 2" key="1">
    <citation type="submission" date="2016-10" db="EMBL/GenBank/DDBJ databases">
        <title>Paenibacillus species isolates.</title>
        <authorList>
            <person name="Beno S.M."/>
        </authorList>
    </citation>
    <scope>NUCLEOTIDE SEQUENCE [LARGE SCALE GENOMIC DNA]</scope>
    <source>
        <strain evidence="1 2">FSL H7-0918</strain>
    </source>
</reference>
<organism evidence="1 2">
    <name type="scientific">Paenibacillus odorifer</name>
    <dbReference type="NCBI Taxonomy" id="189426"/>
    <lineage>
        <taxon>Bacteria</taxon>
        <taxon>Bacillati</taxon>
        <taxon>Bacillota</taxon>
        <taxon>Bacilli</taxon>
        <taxon>Bacillales</taxon>
        <taxon>Paenibacillaceae</taxon>
        <taxon>Paenibacillus</taxon>
    </lineage>
</organism>
<comment type="caution">
    <text evidence="1">The sequence shown here is derived from an EMBL/GenBank/DDBJ whole genome shotgun (WGS) entry which is preliminary data.</text>
</comment>
<protein>
    <submittedName>
        <fullName evidence="1">Uncharacterized protein</fullName>
    </submittedName>
</protein>